<sequence>MKSAAITLSLAMSAPLVFLIPLEASARNLSNPQTYERCIRDSMKGVTSNRAAEEATRACREQSAGDRVNDADLPPDALDKLEIHAGFGWGIFSGSLYNGNSGYAITQVIVLITPMTKGNVAAASADGTEYGIALAVQPLTKGALSMPIPSDNTLEYSWKIVKARGYKTR</sequence>
<keyword evidence="3" id="KW-1185">Reference proteome</keyword>
<organism evidence="2 3">
    <name type="scientific">Nitrosovibrio tenuis</name>
    <dbReference type="NCBI Taxonomy" id="1233"/>
    <lineage>
        <taxon>Bacteria</taxon>
        <taxon>Pseudomonadati</taxon>
        <taxon>Pseudomonadota</taxon>
        <taxon>Betaproteobacteria</taxon>
        <taxon>Nitrosomonadales</taxon>
        <taxon>Nitrosomonadaceae</taxon>
        <taxon>Nitrosovibrio</taxon>
    </lineage>
</organism>
<evidence type="ECO:0000313" key="3">
    <source>
        <dbReference type="Proteomes" id="UP000198620"/>
    </source>
</evidence>
<gene>
    <name evidence="2" type="ORF">SAMN05216387_10425</name>
</gene>
<dbReference type="Proteomes" id="UP000198620">
    <property type="component" value="Unassembled WGS sequence"/>
</dbReference>
<dbReference type="EMBL" id="FOBH01000004">
    <property type="protein sequence ID" value="SEK96832.1"/>
    <property type="molecule type" value="Genomic_DNA"/>
</dbReference>
<evidence type="ECO:0000256" key="1">
    <source>
        <dbReference type="SAM" id="SignalP"/>
    </source>
</evidence>
<feature type="chain" id="PRO_5011513933" evidence="1">
    <location>
        <begin position="27"/>
        <end position="169"/>
    </location>
</feature>
<dbReference type="OrthoDB" id="8562541at2"/>
<reference evidence="2 3" key="1">
    <citation type="submission" date="2016-10" db="EMBL/GenBank/DDBJ databases">
        <authorList>
            <person name="de Groot N.N."/>
        </authorList>
    </citation>
    <scope>NUCLEOTIDE SEQUENCE [LARGE SCALE GENOMIC DNA]</scope>
    <source>
        <strain evidence="2 3">Nv1</strain>
    </source>
</reference>
<dbReference type="RefSeq" id="WP_143053054.1">
    <property type="nucleotide sequence ID" value="NZ_FOBH01000004.1"/>
</dbReference>
<feature type="signal peptide" evidence="1">
    <location>
        <begin position="1"/>
        <end position="26"/>
    </location>
</feature>
<evidence type="ECO:0000313" key="2">
    <source>
        <dbReference type="EMBL" id="SEK96832.1"/>
    </source>
</evidence>
<proteinExistence type="predicted"/>
<name>A0A1H7LCZ9_9PROT</name>
<accession>A0A1H7LCZ9</accession>
<keyword evidence="1" id="KW-0732">Signal</keyword>
<protein>
    <submittedName>
        <fullName evidence="2">Uncharacterized protein</fullName>
    </submittedName>
</protein>
<dbReference type="AlphaFoldDB" id="A0A1H7LCZ9"/>